<dbReference type="Gene3D" id="3.10.10.10">
    <property type="entry name" value="HIV Type 1 Reverse Transcriptase, subunit A, domain 1"/>
    <property type="match status" value="1"/>
</dbReference>
<gene>
    <name evidence="2" type="ORF">J8273_7550</name>
</gene>
<dbReference type="Proteomes" id="UP000717585">
    <property type="component" value="Unassembled WGS sequence"/>
</dbReference>
<sequence>MCAVGFEPTPPKRLAPEASALDRSAKRTACHYWQVDSDRRDPAAGTRIPTPWDSSEESGRGLGSSHGSCCAVAPFEKPMAAEEQLNALKEEFLQLRETNRLLAAKVVKIEEEQASEERKPSRLDSVVKEFEAWKSFHFELRADMTSMPAGSRMQDLFQLIQDKIFTPAHGGEMLGKEPGTCANLTTLSLNEQPVVGSITRMAENWLRTGPSAEVLAAVHGVGINNMKTPENTNSYCPLDDLDEEISELLRLQAIVPCERQDALISPIFPVIKKDGVSIRLIHDLRELNSPPNNRMHTDATSIFFASSYLRSFITRLQLKSPLTGLDDAY</sequence>
<keyword evidence="3" id="KW-1185">Reference proteome</keyword>
<comment type="caution">
    <text evidence="2">The sequence shown here is derived from an EMBL/GenBank/DDBJ whole genome shotgun (WGS) entry which is preliminary data.</text>
</comment>
<evidence type="ECO:0000313" key="2">
    <source>
        <dbReference type="EMBL" id="KAG9391361.1"/>
    </source>
</evidence>
<dbReference type="AlphaFoldDB" id="A0A8J6E067"/>
<evidence type="ECO:0000256" key="1">
    <source>
        <dbReference type="SAM" id="MobiDB-lite"/>
    </source>
</evidence>
<dbReference type="OrthoDB" id="5599163at2759"/>
<feature type="region of interest" description="Disordered" evidence="1">
    <location>
        <begin position="1"/>
        <end position="63"/>
    </location>
</feature>
<reference evidence="2" key="1">
    <citation type="submission" date="2021-05" db="EMBL/GenBank/DDBJ databases">
        <title>A free-living protist that lacks canonical eukaryotic 1 DNA replication and segregation systems.</title>
        <authorList>
            <person name="Salas-Leiva D.E."/>
            <person name="Tromer E.C."/>
            <person name="Curtis B.A."/>
            <person name="Jerlstrom-Hultqvist J."/>
            <person name="Kolisko M."/>
            <person name="Yi Z."/>
            <person name="Salas-Leiva J.S."/>
            <person name="Gallot-Lavallee L."/>
            <person name="Kops G.J.P.L."/>
            <person name="Archibald J.M."/>
            <person name="Simpson A.G.B."/>
            <person name="Roger A.J."/>
        </authorList>
    </citation>
    <scope>NUCLEOTIDE SEQUENCE</scope>
    <source>
        <strain evidence="2">BICM</strain>
    </source>
</reference>
<dbReference type="EMBL" id="JAHDYR010000054">
    <property type="protein sequence ID" value="KAG9391361.1"/>
    <property type="molecule type" value="Genomic_DNA"/>
</dbReference>
<name>A0A8J6E067_9EUKA</name>
<dbReference type="SUPFAM" id="SSF56672">
    <property type="entry name" value="DNA/RNA polymerases"/>
    <property type="match status" value="1"/>
</dbReference>
<organism evidence="2 3">
    <name type="scientific">Carpediemonas membranifera</name>
    <dbReference type="NCBI Taxonomy" id="201153"/>
    <lineage>
        <taxon>Eukaryota</taxon>
        <taxon>Metamonada</taxon>
        <taxon>Carpediemonas-like organisms</taxon>
        <taxon>Carpediemonas</taxon>
    </lineage>
</organism>
<proteinExistence type="predicted"/>
<protein>
    <submittedName>
        <fullName evidence="2">Uncharacterized protein</fullName>
    </submittedName>
</protein>
<evidence type="ECO:0000313" key="3">
    <source>
        <dbReference type="Proteomes" id="UP000717585"/>
    </source>
</evidence>
<accession>A0A8J6E067</accession>
<dbReference type="InterPro" id="IPR043502">
    <property type="entry name" value="DNA/RNA_pol_sf"/>
</dbReference>